<evidence type="ECO:0000259" key="2">
    <source>
        <dbReference type="Pfam" id="PF00501"/>
    </source>
</evidence>
<organism evidence="3">
    <name type="scientific">Blastocystis hominis</name>
    <dbReference type="NCBI Taxonomy" id="12968"/>
    <lineage>
        <taxon>Eukaryota</taxon>
        <taxon>Sar</taxon>
        <taxon>Stramenopiles</taxon>
        <taxon>Bigyra</taxon>
        <taxon>Opalozoa</taxon>
        <taxon>Opalinata</taxon>
        <taxon>Blastocystidae</taxon>
        <taxon>Blastocystis</taxon>
    </lineage>
</organism>
<proteinExistence type="predicted"/>
<feature type="domain" description="AMP-dependent synthetase/ligase" evidence="2">
    <location>
        <begin position="2"/>
        <end position="369"/>
    </location>
</feature>
<dbReference type="PANTHER" id="PTHR43272">
    <property type="entry name" value="LONG-CHAIN-FATTY-ACID--COA LIGASE"/>
    <property type="match status" value="1"/>
</dbReference>
<dbReference type="OrthoDB" id="10264910at2759"/>
<reference evidence="3" key="1">
    <citation type="submission" date="2010-02" db="EMBL/GenBank/DDBJ databases">
        <title>Sequencing and annotation of the Blastocystis hominis genome.</title>
        <authorList>
            <person name="Wincker P."/>
        </authorList>
    </citation>
    <scope>NUCLEOTIDE SEQUENCE</scope>
    <source>
        <strain evidence="3">Singapore isolate B</strain>
    </source>
</reference>
<dbReference type="GO" id="GO:0042254">
    <property type="term" value="P:ribosome biogenesis"/>
    <property type="evidence" value="ECO:0007669"/>
    <property type="project" value="InterPro"/>
</dbReference>
<dbReference type="GO" id="GO:0004467">
    <property type="term" value="F:long-chain fatty acid-CoA ligase activity"/>
    <property type="evidence" value="ECO:0007669"/>
    <property type="project" value="TreeGrafter"/>
</dbReference>
<dbReference type="Proteomes" id="UP000008312">
    <property type="component" value="Unassembled WGS sequence"/>
</dbReference>
<evidence type="ECO:0000313" key="4">
    <source>
        <dbReference type="Proteomes" id="UP000008312"/>
    </source>
</evidence>
<gene>
    <name evidence="3" type="ORF">GSBLH_T00002788001</name>
</gene>
<name>D8M2X3_BLAHO</name>
<evidence type="ECO:0000256" key="1">
    <source>
        <dbReference type="ARBA" id="ARBA00004123"/>
    </source>
</evidence>
<dbReference type="InterPro" id="IPR010613">
    <property type="entry name" value="PES"/>
</dbReference>
<dbReference type="FunCoup" id="D8M2X3">
    <property type="interactions" value="10"/>
</dbReference>
<sequence>MEWILAEQSCNTYNLTLCPIYDTLGADSVEFILQQTEMKACVCAPSETTKLLTLIDRAPDLKVIVQIGSIDPKTRAIAEQHGLTMMTTEELMAAGRQHRLAPRPPHATDVCTICYTSGTTGQPKGVLLTHRNFISGLSGCLYTGLDPVPTDCYISYLPLAHVLERIMHCAMLINGSHIGFFQGSTRKIMEDIRALRPSIFTSVPRLLNKVYDALNEKMKQQSALVRYLWNCGVEAKKWRMENGLDNTHWLYDPLVFEKVRRMTGLDRVRVTISGSAPLSKDVLFFLRCFLKGVIVEGYGATETAGPCTLQVGDDYTIGNVGGPLPCCDFKLVDVPEMGYLTSDREHNGIPCKGRGELMVRGFNITPGYFKSPELTEKAFDKDGFLATGDIAIILPNYAVQIVDRRKNFFKLAQGEYVAAEKLEIIYGGSPFISQIFVFGDSLQSYLVAVIVPEEEYVMKWAKGEYELKDLSFQEICNSKELYDAIRQDLKRLHAEAGLLGYERVEKFKIDSESWSVDNGLLTPTFKLVRKQLKTRYQGAISELYKSSLYGCLLNHGYGADFRFDLSFLRDCPVEKPMAKRSGRPKPKSIKSKAINKNSKRKLDTLGKKLKKGYAGEAILYMTRSQALRKLSLSLKDFRRICILKGIYPREPKHKPNKTQTYYHAKDIAYISHEPIIDYFRKMKTFLKKVLSRSHGRGEKSEVLRKWENKPEMNLDHLVKERYPTFNSALTDLDDALSMIHLFALLPATSSIRASKSQTCRRLCHEWNFYIIQSRSLRKVFISIKGVYYQAEIQGQKITWLVPHKFSQDLPGDVDFQVMLTFLDFYQVFLRFVLYRLYFTAGMKYPPSVDALRDCEGAEIDALTAELDVAPADSEESRELAGRRGRFI</sequence>
<dbReference type="GeneID" id="24919928"/>
<dbReference type="PROSITE" id="PS00455">
    <property type="entry name" value="AMP_BINDING"/>
    <property type="match status" value="1"/>
</dbReference>
<dbReference type="GO" id="GO:0005783">
    <property type="term" value="C:endoplasmic reticulum"/>
    <property type="evidence" value="ECO:0007669"/>
    <property type="project" value="TreeGrafter"/>
</dbReference>
<dbReference type="GO" id="GO:0016020">
    <property type="term" value="C:membrane"/>
    <property type="evidence" value="ECO:0007669"/>
    <property type="project" value="TreeGrafter"/>
</dbReference>
<dbReference type="InParanoid" id="D8M2X3"/>
<dbReference type="Gene3D" id="3.40.50.12780">
    <property type="entry name" value="N-terminal domain of ligase-like"/>
    <property type="match status" value="1"/>
</dbReference>
<dbReference type="EMBL" id="FN668650">
    <property type="protein sequence ID" value="CBK22696.2"/>
    <property type="molecule type" value="Genomic_DNA"/>
</dbReference>
<dbReference type="InterPro" id="IPR020845">
    <property type="entry name" value="AMP-binding_CS"/>
</dbReference>
<dbReference type="PANTHER" id="PTHR43272:SF107">
    <property type="entry name" value="LONG-CHAIN-FATTY-ACID--COA LIGASE 5"/>
    <property type="match status" value="1"/>
</dbReference>
<dbReference type="InterPro" id="IPR042099">
    <property type="entry name" value="ANL_N_sf"/>
</dbReference>
<protein>
    <recommendedName>
        <fullName evidence="2">AMP-dependent synthetase/ligase domain-containing protein</fullName>
    </recommendedName>
</protein>
<keyword evidence="4" id="KW-1185">Reference proteome</keyword>
<dbReference type="SUPFAM" id="SSF56801">
    <property type="entry name" value="Acetyl-CoA synthetase-like"/>
    <property type="match status" value="1"/>
</dbReference>
<dbReference type="GO" id="GO:0005730">
    <property type="term" value="C:nucleolus"/>
    <property type="evidence" value="ECO:0007669"/>
    <property type="project" value="InterPro"/>
</dbReference>
<dbReference type="InterPro" id="IPR000873">
    <property type="entry name" value="AMP-dep_synth/lig_dom"/>
</dbReference>
<evidence type="ECO:0000313" key="3">
    <source>
        <dbReference type="EMBL" id="CBK22696.2"/>
    </source>
</evidence>
<accession>D8M2X3</accession>
<comment type="subcellular location">
    <subcellularLocation>
        <location evidence="1">Nucleus</location>
    </subcellularLocation>
</comment>
<dbReference type="Pfam" id="PF00501">
    <property type="entry name" value="AMP-binding"/>
    <property type="match status" value="1"/>
</dbReference>
<dbReference type="AlphaFoldDB" id="D8M2X3"/>
<dbReference type="Pfam" id="PF06732">
    <property type="entry name" value="Pescadillo_N"/>
    <property type="match status" value="1"/>
</dbReference>
<dbReference type="RefSeq" id="XP_012896744.1">
    <property type="nucleotide sequence ID" value="XM_013041290.1"/>
</dbReference>